<dbReference type="PROSITE" id="PS50901">
    <property type="entry name" value="FTSK"/>
    <property type="match status" value="2"/>
</dbReference>
<dbReference type="GO" id="GO:0051301">
    <property type="term" value="P:cell division"/>
    <property type="evidence" value="ECO:0007669"/>
    <property type="project" value="UniProtKB-KW"/>
</dbReference>
<dbReference type="PANTHER" id="PTHR22683:SF1">
    <property type="entry name" value="TYPE VII SECRETION SYSTEM PROTEIN ESSC"/>
    <property type="match status" value="1"/>
</dbReference>
<feature type="transmembrane region" description="Helical" evidence="5">
    <location>
        <begin position="252"/>
        <end position="270"/>
    </location>
</feature>
<feature type="compositionally biased region" description="Pro residues" evidence="4">
    <location>
        <begin position="166"/>
        <end position="177"/>
    </location>
</feature>
<evidence type="ECO:0000256" key="1">
    <source>
        <dbReference type="ARBA" id="ARBA00022741"/>
    </source>
</evidence>
<feature type="domain" description="FtsK" evidence="6">
    <location>
        <begin position="650"/>
        <end position="842"/>
    </location>
</feature>
<evidence type="ECO:0000259" key="6">
    <source>
        <dbReference type="PROSITE" id="PS50901"/>
    </source>
</evidence>
<keyword evidence="5" id="KW-0472">Membrane</keyword>
<dbReference type="GO" id="GO:0003677">
    <property type="term" value="F:DNA binding"/>
    <property type="evidence" value="ECO:0007669"/>
    <property type="project" value="InterPro"/>
</dbReference>
<dbReference type="RefSeq" id="WP_212519620.1">
    <property type="nucleotide sequence ID" value="NZ_JAGSOH010000057.1"/>
</dbReference>
<evidence type="ECO:0000313" key="7">
    <source>
        <dbReference type="EMBL" id="MBR7828488.1"/>
    </source>
</evidence>
<organism evidence="7 8">
    <name type="scientific">Actinospica acidithermotolerans</name>
    <dbReference type="NCBI Taxonomy" id="2828514"/>
    <lineage>
        <taxon>Bacteria</taxon>
        <taxon>Bacillati</taxon>
        <taxon>Actinomycetota</taxon>
        <taxon>Actinomycetes</taxon>
        <taxon>Catenulisporales</taxon>
        <taxon>Actinospicaceae</taxon>
        <taxon>Actinospica</taxon>
    </lineage>
</organism>
<keyword evidence="2 3" id="KW-0067">ATP-binding</keyword>
<dbReference type="EMBL" id="JAGSOH010000057">
    <property type="protein sequence ID" value="MBR7828488.1"/>
    <property type="molecule type" value="Genomic_DNA"/>
</dbReference>
<dbReference type="SMART" id="SM00382">
    <property type="entry name" value="AAA"/>
    <property type="match status" value="3"/>
</dbReference>
<feature type="binding site" evidence="3">
    <location>
        <begin position="668"/>
        <end position="675"/>
    </location>
    <ligand>
        <name>ATP</name>
        <dbReference type="ChEBI" id="CHEBI:30616"/>
    </ligand>
</feature>
<evidence type="ECO:0000313" key="8">
    <source>
        <dbReference type="Proteomes" id="UP000676325"/>
    </source>
</evidence>
<protein>
    <submittedName>
        <fullName evidence="7">Cell division protein FtsK</fullName>
    </submittedName>
</protein>
<keyword evidence="7" id="KW-0132">Cell division</keyword>
<feature type="binding site" evidence="3">
    <location>
        <begin position="1024"/>
        <end position="1031"/>
    </location>
    <ligand>
        <name>ATP</name>
        <dbReference type="ChEBI" id="CHEBI:30616"/>
    </ligand>
</feature>
<gene>
    <name evidence="7" type="ORF">KDK95_19410</name>
</gene>
<accession>A0A941ED78</accession>
<dbReference type="Pfam" id="PF01580">
    <property type="entry name" value="FtsK_SpoIIIE"/>
    <property type="match status" value="2"/>
</dbReference>
<dbReference type="InterPro" id="IPR027417">
    <property type="entry name" value="P-loop_NTPase"/>
</dbReference>
<evidence type="ECO:0000256" key="5">
    <source>
        <dbReference type="SAM" id="Phobius"/>
    </source>
</evidence>
<evidence type="ECO:0000256" key="2">
    <source>
        <dbReference type="ARBA" id="ARBA00022840"/>
    </source>
</evidence>
<sequence length="1517" mass="163849">MRFAVTVQGRSSTRHVLVGAGPDTPLGQATAAIADALEEPGTELYHGSRRLDPEALLADAGLLEGASVSFAGTPALPEEPPPLLELHTVSGLGAGSIYPLPAGRHTVGSAGRSAIPIAGAAPLAAEITVTPDGVVSVLLHDGAELIAVVPPPPAPEPKPQRGEPVVPKPIPPAPEQPPGGGSGAVWWHRDADLVVRDTVLRWAEPTAPDSSVQPTEDGVGLDFNRPPRIVEPVPQRRHRIPHRPVFRGRNPFPMVMVIAPAIMGFTMAYLLHNLLYSTFAFFSPVFAVANWITSRRNGRKKYKRDLAEYYVLKAEKERMIEQAVRDERVLRLNLTSDPAALRLIATGPGSRLWERRRRDPDHLVLRLGTADQPSMHEIEDSDRGGEFSDRVRWTVPSLPVGFALADRGVVGMAGPAERIRPLAGWLLAQIAVLHSPHGVRLAVLTDPDRAADWEWLRWLPHLRSPYAPTLLIGNDAETVGHRLSELTGTLTRRQEAAKSPTARAIFADPDLVILVDGARRMRDLPGMMQLFTDGPRMRMFFICVDSEMRMLPKEASSVIVDDGERVTLRQDGLPEFAGIRPDLVGPDWFEAVARALAPLRDATIDEGSVLPDRLRLTELLDLESPDADVIARLWQSQPASTVAPIGMGYDGPLAIDLAQDGPHALIAGTTGSGKSELLQTLVASLAVANRPDELTYLLVDYKGGSAFRDCVNLPHTLGMVTDLDGHLVNRVLESLAAELRRRERLLAEYGAKDQPDYLMKRRLERGMPPLPRLLLIVDEFATLVREVPDFIPGMVSLAQRGRSLGIHLVLATQRPAGVVSPDIKANTNLRIALRVLDPNESKDVIDTSDAALIPTNLPGRALVRLSHRSVTAFQAAYSGAPFHTTEQPATPASAVEVPWLKLGRQEDLPLATPVAAPESEYAETDLSMLVQAMRRAAEDMKIEPQPRPWLPELPEHITLAALHELASSSRATAVPGEPSPFGAAAEPGGELPPIAIGIEDLPVIQEQRPVMLDLKTFTHLAILGTARSGRTQALRTLAGALAERYATAEVHIYAIDAAGGGLSVLDALPHTGAVVGRGDLERIDRLLTRLAEELTRRQELLAEHHSSNLTELRAAMPPGPRPGHLMLFVDGWESLHATISEHENGRLLDEVHRLLREGTAAGVHLVIAGDRGLSNGRMSNLIEHRVMLRMSDRNEFMVLGMRAQEVPVRVAPGRCWQSGSIAEMQWALLTEDPSGQAQAEALRRIGRNAAQRDAGTLQVNKPFTVGKLPIGIEFAAAFRQLTELKPLVGLLGIGADETGPVTVDFTGRGYAFAVAGPSGSGRSNTLATLAISLLAGRTKLLVITPRESPLRRLAADPNVRVLANAQPEAKDIEESLEQLGAPCVVIIDDVDLLVGALALDAPLRNLVRTGRDRGIGLAYAGSAEGLQVPTGWISEARRSRAGVLLQPQSMNEGDVIGGRLPMEIVRRPLKLGRGYVAHQTTGAATAIALPLTELREGAPPSRAEYSRCMRAPDPVGG</sequence>
<feature type="domain" description="FtsK" evidence="6">
    <location>
        <begin position="1007"/>
        <end position="1197"/>
    </location>
</feature>
<comment type="caution">
    <text evidence="7">The sequence shown here is derived from an EMBL/GenBank/DDBJ whole genome shotgun (WGS) entry which is preliminary data.</text>
</comment>
<keyword evidence="5" id="KW-1133">Transmembrane helix</keyword>
<dbReference type="Proteomes" id="UP000676325">
    <property type="component" value="Unassembled WGS sequence"/>
</dbReference>
<dbReference type="GO" id="GO:0005524">
    <property type="term" value="F:ATP binding"/>
    <property type="evidence" value="ECO:0007669"/>
    <property type="project" value="UniProtKB-UniRule"/>
</dbReference>
<reference evidence="7" key="1">
    <citation type="submission" date="2021-04" db="EMBL/GenBank/DDBJ databases">
        <title>Genome based classification of Actinospica acidithermotolerans sp. nov., an actinobacterium isolated from an Indonesian hot spring.</title>
        <authorList>
            <person name="Kusuma A.B."/>
            <person name="Putra K.E."/>
            <person name="Nafisah S."/>
            <person name="Loh J."/>
            <person name="Nouioui I."/>
            <person name="Goodfellow M."/>
        </authorList>
    </citation>
    <scope>NUCLEOTIDE SEQUENCE</scope>
    <source>
        <strain evidence="7">MGRD01-02</strain>
    </source>
</reference>
<keyword evidence="7" id="KW-0131">Cell cycle</keyword>
<name>A0A941ED78_9ACTN</name>
<evidence type="ECO:0000256" key="4">
    <source>
        <dbReference type="SAM" id="MobiDB-lite"/>
    </source>
</evidence>
<dbReference type="CDD" id="cd01127">
    <property type="entry name" value="TrwB_TraG_TraD_VirD4"/>
    <property type="match status" value="1"/>
</dbReference>
<keyword evidence="5" id="KW-0812">Transmembrane</keyword>
<keyword evidence="1 3" id="KW-0547">Nucleotide-binding</keyword>
<dbReference type="InterPro" id="IPR002543">
    <property type="entry name" value="FtsK_dom"/>
</dbReference>
<dbReference type="PANTHER" id="PTHR22683">
    <property type="entry name" value="SPORULATION PROTEIN RELATED"/>
    <property type="match status" value="1"/>
</dbReference>
<dbReference type="InterPro" id="IPR003593">
    <property type="entry name" value="AAA+_ATPase"/>
</dbReference>
<evidence type="ECO:0000256" key="3">
    <source>
        <dbReference type="PROSITE-ProRule" id="PRU00289"/>
    </source>
</evidence>
<dbReference type="SUPFAM" id="SSF52540">
    <property type="entry name" value="P-loop containing nucleoside triphosphate hydrolases"/>
    <property type="match status" value="3"/>
</dbReference>
<feature type="region of interest" description="Disordered" evidence="4">
    <location>
        <begin position="151"/>
        <end position="181"/>
    </location>
</feature>
<dbReference type="InterPro" id="IPR050206">
    <property type="entry name" value="FtsK/SpoIIIE/SftA"/>
</dbReference>
<proteinExistence type="predicted"/>
<feature type="region of interest" description="Disordered" evidence="4">
    <location>
        <begin position="206"/>
        <end position="227"/>
    </location>
</feature>
<dbReference type="Gene3D" id="3.40.50.300">
    <property type="entry name" value="P-loop containing nucleotide triphosphate hydrolases"/>
    <property type="match status" value="4"/>
</dbReference>
<keyword evidence="8" id="KW-1185">Reference proteome</keyword>